<dbReference type="Gene3D" id="3.30.420.10">
    <property type="entry name" value="Ribonuclease H-like superfamily/Ribonuclease H"/>
    <property type="match status" value="1"/>
</dbReference>
<accession>A0A371EI14</accession>
<dbReference type="EMBL" id="QJKJ01013774">
    <property type="protein sequence ID" value="RDX65693.1"/>
    <property type="molecule type" value="Genomic_DNA"/>
</dbReference>
<dbReference type="InterPro" id="IPR012337">
    <property type="entry name" value="RNaseH-like_sf"/>
</dbReference>
<dbReference type="AlphaFoldDB" id="A0A371EI14"/>
<sequence length="475" mass="55404">MKNQQDELVPTRIQNSWRVCIVYRRLNQATRKDHFPLAFTDQVLEKLSGKSHYCFLDGFLGYIQIHIAPEDQHKTTFTCPFGTFAYTRMPFGLCNALSTFQRYMTSIFSDLLQDCMEVFVDDFTIIVFSDHVALRYLLKKPDAKPRLLRWMFLLQKFDLEIKDKKGVENSMADHLSRIEKESEPMPIQDVFPDEQLLYIKMTTPWFADICNYVATSYFPPEPSRAYKDKIQSDAKYYIWDDPYLWRLCSDKVTRRCIPDIEINSILQFYHSSPRGSHYRSTRTARKVLDCGLYWPSIFRDAHQFVSTCERCQKAGMTMNRRHEMPQQPILFCEVFDVWGIEFMGPFPASNGYSYILLAVDYISRWVEAIATRTNDAKVVVDFLKSNIFCRFGVPKALISDQGSHFCNRAMASLLQKYGVAHRIAITYHSQTNSQAKVFNRKIKQTLQKMTNPTGRIGVASLKMLYGHIGLHTEHR</sequence>
<keyword evidence="3" id="KW-1185">Reference proteome</keyword>
<dbReference type="CDD" id="cd01647">
    <property type="entry name" value="RT_LTR"/>
    <property type="match status" value="1"/>
</dbReference>
<feature type="domain" description="Integrase catalytic" evidence="1">
    <location>
        <begin position="324"/>
        <end position="475"/>
    </location>
</feature>
<dbReference type="InterPro" id="IPR050951">
    <property type="entry name" value="Retrovirus_Pol_polyprotein"/>
</dbReference>
<dbReference type="Gene3D" id="1.10.340.70">
    <property type="match status" value="1"/>
</dbReference>
<dbReference type="SUPFAM" id="SSF56672">
    <property type="entry name" value="DNA/RNA polymerases"/>
    <property type="match status" value="1"/>
</dbReference>
<feature type="non-terminal residue" evidence="2">
    <location>
        <position position="1"/>
    </location>
</feature>
<protein>
    <recommendedName>
        <fullName evidence="1">Integrase catalytic domain-containing protein</fullName>
    </recommendedName>
</protein>
<evidence type="ECO:0000313" key="3">
    <source>
        <dbReference type="Proteomes" id="UP000257109"/>
    </source>
</evidence>
<dbReference type="OrthoDB" id="10055717at2759"/>
<organism evidence="2 3">
    <name type="scientific">Mucuna pruriens</name>
    <name type="common">Velvet bean</name>
    <name type="synonym">Dolichos pruriens</name>
    <dbReference type="NCBI Taxonomy" id="157652"/>
    <lineage>
        <taxon>Eukaryota</taxon>
        <taxon>Viridiplantae</taxon>
        <taxon>Streptophyta</taxon>
        <taxon>Embryophyta</taxon>
        <taxon>Tracheophyta</taxon>
        <taxon>Spermatophyta</taxon>
        <taxon>Magnoliopsida</taxon>
        <taxon>eudicotyledons</taxon>
        <taxon>Gunneridae</taxon>
        <taxon>Pentapetalae</taxon>
        <taxon>rosids</taxon>
        <taxon>fabids</taxon>
        <taxon>Fabales</taxon>
        <taxon>Fabaceae</taxon>
        <taxon>Papilionoideae</taxon>
        <taxon>50 kb inversion clade</taxon>
        <taxon>NPAAA clade</taxon>
        <taxon>indigoferoid/millettioid clade</taxon>
        <taxon>Phaseoleae</taxon>
        <taxon>Mucuna</taxon>
    </lineage>
</organism>
<dbReference type="PROSITE" id="PS50994">
    <property type="entry name" value="INTEGRASE"/>
    <property type="match status" value="1"/>
</dbReference>
<dbReference type="InterPro" id="IPR000477">
    <property type="entry name" value="RT_dom"/>
</dbReference>
<dbReference type="SUPFAM" id="SSF53098">
    <property type="entry name" value="Ribonuclease H-like"/>
    <property type="match status" value="1"/>
</dbReference>
<dbReference type="GO" id="GO:0015074">
    <property type="term" value="P:DNA integration"/>
    <property type="evidence" value="ECO:0007669"/>
    <property type="project" value="InterPro"/>
</dbReference>
<dbReference type="InterPro" id="IPR036397">
    <property type="entry name" value="RNaseH_sf"/>
</dbReference>
<proteinExistence type="predicted"/>
<evidence type="ECO:0000259" key="1">
    <source>
        <dbReference type="PROSITE" id="PS50994"/>
    </source>
</evidence>
<dbReference type="InterPro" id="IPR001584">
    <property type="entry name" value="Integrase_cat-core"/>
</dbReference>
<dbReference type="GO" id="GO:0003676">
    <property type="term" value="F:nucleic acid binding"/>
    <property type="evidence" value="ECO:0007669"/>
    <property type="project" value="InterPro"/>
</dbReference>
<dbReference type="InterPro" id="IPR041588">
    <property type="entry name" value="Integrase_H2C2"/>
</dbReference>
<comment type="caution">
    <text evidence="2">The sequence shown here is derived from an EMBL/GenBank/DDBJ whole genome shotgun (WGS) entry which is preliminary data.</text>
</comment>
<dbReference type="Proteomes" id="UP000257109">
    <property type="component" value="Unassembled WGS sequence"/>
</dbReference>
<reference evidence="2" key="1">
    <citation type="submission" date="2018-05" db="EMBL/GenBank/DDBJ databases">
        <title>Draft genome of Mucuna pruriens seed.</title>
        <authorList>
            <person name="Nnadi N.E."/>
            <person name="Vos R."/>
            <person name="Hasami M.H."/>
            <person name="Devisetty U.K."/>
            <person name="Aguiy J.C."/>
        </authorList>
    </citation>
    <scope>NUCLEOTIDE SEQUENCE [LARGE SCALE GENOMIC DNA]</scope>
    <source>
        <strain evidence="2">JCA_2017</strain>
    </source>
</reference>
<gene>
    <name evidence="2" type="ORF">CR513_55623</name>
</gene>
<dbReference type="PANTHER" id="PTHR37984">
    <property type="entry name" value="PROTEIN CBG26694"/>
    <property type="match status" value="1"/>
</dbReference>
<evidence type="ECO:0000313" key="2">
    <source>
        <dbReference type="EMBL" id="RDX65693.1"/>
    </source>
</evidence>
<dbReference type="Pfam" id="PF00665">
    <property type="entry name" value="rve"/>
    <property type="match status" value="1"/>
</dbReference>
<dbReference type="InterPro" id="IPR043128">
    <property type="entry name" value="Rev_trsase/Diguanyl_cyclase"/>
</dbReference>
<dbReference type="PANTHER" id="PTHR37984:SF5">
    <property type="entry name" value="PROTEIN NYNRIN-LIKE"/>
    <property type="match status" value="1"/>
</dbReference>
<dbReference type="Pfam" id="PF00078">
    <property type="entry name" value="RVT_1"/>
    <property type="match status" value="1"/>
</dbReference>
<dbReference type="Gene3D" id="3.30.70.270">
    <property type="match status" value="1"/>
</dbReference>
<dbReference type="Pfam" id="PF17921">
    <property type="entry name" value="Integrase_H2C2"/>
    <property type="match status" value="1"/>
</dbReference>
<name>A0A371EI14_MUCPR</name>
<dbReference type="InterPro" id="IPR043502">
    <property type="entry name" value="DNA/RNA_pol_sf"/>
</dbReference>
<dbReference type="Gene3D" id="3.10.10.10">
    <property type="entry name" value="HIV Type 1 Reverse Transcriptase, subunit A, domain 1"/>
    <property type="match status" value="1"/>
</dbReference>